<sequence length="134" mass="13979">MLPKLALLLLLLASGSHARDPFFLQESRCQPATGDALAGWRLLGIVGRPGHYHAWLRSPLGSTLHGQIGDALPATAWQFAAIDWLSASLSPSQDCPPVIKLTLKGQQNAQDALPLAGADQPALTGAGAAVTGVR</sequence>
<evidence type="ECO:0000313" key="2">
    <source>
        <dbReference type="EMBL" id="MEI2681308.1"/>
    </source>
</evidence>
<accession>A0ABU8DEK6</accession>
<reference evidence="2 3" key="1">
    <citation type="submission" date="2024-02" db="EMBL/GenBank/DDBJ databases">
        <title>First report Erwinia aphidicola in onion in Chile.</title>
        <authorList>
            <person name="Valenzuela M."/>
            <person name="Pena M."/>
            <person name="Dutta B."/>
        </authorList>
    </citation>
    <scope>NUCLEOTIDE SEQUENCE [LARGE SCALE GENOMIC DNA]</scope>
    <source>
        <strain evidence="2 3">QCJ3A</strain>
    </source>
</reference>
<keyword evidence="3" id="KW-1185">Reference proteome</keyword>
<evidence type="ECO:0000313" key="3">
    <source>
        <dbReference type="Proteomes" id="UP001306592"/>
    </source>
</evidence>
<name>A0ABU8DEK6_ERWAP</name>
<comment type="caution">
    <text evidence="2">The sequence shown here is derived from an EMBL/GenBank/DDBJ whole genome shotgun (WGS) entry which is preliminary data.</text>
</comment>
<dbReference type="Proteomes" id="UP001306592">
    <property type="component" value="Unassembled WGS sequence"/>
</dbReference>
<feature type="chain" id="PRO_5047220974" evidence="1">
    <location>
        <begin position="19"/>
        <end position="134"/>
    </location>
</feature>
<protein>
    <submittedName>
        <fullName evidence="2">DUF2531 domain-containing protein</fullName>
    </submittedName>
</protein>
<gene>
    <name evidence="2" type="ORF">V8N49_06480</name>
</gene>
<dbReference type="EMBL" id="JBANEI010000003">
    <property type="protein sequence ID" value="MEI2681308.1"/>
    <property type="molecule type" value="Genomic_DNA"/>
</dbReference>
<organism evidence="2 3">
    <name type="scientific">Erwinia aphidicola</name>
    <dbReference type="NCBI Taxonomy" id="68334"/>
    <lineage>
        <taxon>Bacteria</taxon>
        <taxon>Pseudomonadati</taxon>
        <taxon>Pseudomonadota</taxon>
        <taxon>Gammaproteobacteria</taxon>
        <taxon>Enterobacterales</taxon>
        <taxon>Erwiniaceae</taxon>
        <taxon>Erwinia</taxon>
    </lineage>
</organism>
<feature type="signal peptide" evidence="1">
    <location>
        <begin position="1"/>
        <end position="18"/>
    </location>
</feature>
<evidence type="ECO:0000256" key="1">
    <source>
        <dbReference type="SAM" id="SignalP"/>
    </source>
</evidence>
<keyword evidence="1" id="KW-0732">Signal</keyword>
<dbReference type="RefSeq" id="WP_048917677.1">
    <property type="nucleotide sequence ID" value="NZ_CAKKMT010000012.1"/>
</dbReference>
<proteinExistence type="predicted"/>